<dbReference type="Pfam" id="PF07859">
    <property type="entry name" value="Abhydrolase_3"/>
    <property type="match status" value="1"/>
</dbReference>
<dbReference type="InterPro" id="IPR050300">
    <property type="entry name" value="GDXG_lipolytic_enzyme"/>
</dbReference>
<feature type="domain" description="Alpha/beta hydrolase fold-3" evidence="3">
    <location>
        <begin position="115"/>
        <end position="322"/>
    </location>
</feature>
<evidence type="ECO:0000259" key="3">
    <source>
        <dbReference type="Pfam" id="PF07859"/>
    </source>
</evidence>
<evidence type="ECO:0000256" key="1">
    <source>
        <dbReference type="ARBA" id="ARBA00010515"/>
    </source>
</evidence>
<dbReference type="EMBL" id="CP011112">
    <property type="protein sequence ID" value="AKU14677.1"/>
    <property type="molecule type" value="Genomic_DNA"/>
</dbReference>
<accession>A0A0K1JD87</accession>
<dbReference type="STRING" id="571913.VV02_00320"/>
<dbReference type="InterPro" id="IPR013094">
    <property type="entry name" value="AB_hydrolase_3"/>
</dbReference>
<dbReference type="OrthoDB" id="9803828at2"/>
<keyword evidence="2 4" id="KW-0378">Hydrolase</keyword>
<dbReference type="SUPFAM" id="SSF53474">
    <property type="entry name" value="alpha/beta-Hydrolases"/>
    <property type="match status" value="1"/>
</dbReference>
<dbReference type="PANTHER" id="PTHR48081">
    <property type="entry name" value="AB HYDROLASE SUPERFAMILY PROTEIN C4A8.06C"/>
    <property type="match status" value="1"/>
</dbReference>
<dbReference type="KEGG" id="lmoi:VV02_00320"/>
<proteinExistence type="inferred from homology"/>
<protein>
    <submittedName>
        <fullName evidence="4">Alpha/beta hydrolase</fullName>
    </submittedName>
</protein>
<gene>
    <name evidence="4" type="ORF">VV02_00320</name>
</gene>
<dbReference type="Proteomes" id="UP000066480">
    <property type="component" value="Chromosome"/>
</dbReference>
<dbReference type="GO" id="GO:0016787">
    <property type="term" value="F:hydrolase activity"/>
    <property type="evidence" value="ECO:0007669"/>
    <property type="project" value="UniProtKB-KW"/>
</dbReference>
<dbReference type="Gene3D" id="3.40.50.1820">
    <property type="entry name" value="alpha/beta hydrolase"/>
    <property type="match status" value="1"/>
</dbReference>
<evidence type="ECO:0000256" key="2">
    <source>
        <dbReference type="ARBA" id="ARBA00022801"/>
    </source>
</evidence>
<dbReference type="PATRIC" id="fig|571913.6.peg.65"/>
<dbReference type="AlphaFoldDB" id="A0A0K1JD87"/>
<evidence type="ECO:0000313" key="5">
    <source>
        <dbReference type="Proteomes" id="UP000066480"/>
    </source>
</evidence>
<dbReference type="RefSeq" id="WP_052589198.1">
    <property type="nucleotide sequence ID" value="NZ_CP011112.1"/>
</dbReference>
<dbReference type="PANTHER" id="PTHR48081:SF8">
    <property type="entry name" value="ALPHA_BETA HYDROLASE FOLD-3 DOMAIN-CONTAINING PROTEIN-RELATED"/>
    <property type="match status" value="1"/>
</dbReference>
<organism evidence="4 5">
    <name type="scientific">Luteipulveratus mongoliensis</name>
    <dbReference type="NCBI Taxonomy" id="571913"/>
    <lineage>
        <taxon>Bacteria</taxon>
        <taxon>Bacillati</taxon>
        <taxon>Actinomycetota</taxon>
        <taxon>Actinomycetes</taxon>
        <taxon>Micrococcales</taxon>
        <taxon>Dermacoccaceae</taxon>
        <taxon>Luteipulveratus</taxon>
    </lineage>
</organism>
<dbReference type="InterPro" id="IPR029058">
    <property type="entry name" value="AB_hydrolase_fold"/>
</dbReference>
<comment type="similarity">
    <text evidence="1">Belongs to the 'GDXG' lipolytic enzyme family.</text>
</comment>
<name>A0A0K1JD87_9MICO</name>
<evidence type="ECO:0000313" key="4">
    <source>
        <dbReference type="EMBL" id="AKU14677.1"/>
    </source>
</evidence>
<dbReference type="FunFam" id="3.40.50.1820:FF:000089">
    <property type="entry name" value="Alpha/beta hydrolase"/>
    <property type="match status" value="1"/>
</dbReference>
<sequence length="348" mass="37053">MKLPYWARAAQAALAGIGRLPLGVQQRLGGRPVRIDGQQLHAELQFPLRLVNATSKRAHDDTAVQEGRELLAFSAALFGGKPAPVDLESVTIPSPRGSINARLYRPAGRRPARLLVYFHGGGWVLGGLDDDAEPLCAFLAEQADVTVLSVDYRLAPEHRFPAAAEDAVSAYRWAVAQTASLGIDPSAIAVGGISAGGNLAAVVSQAVAGEDLQQPVLQVLVVPVTDVSTKHRSYELFGEGFALTEADMDWFKDTYLNDPEEALDPRVSPLLTDDLSGLPPAYVAVAGFDPLRDEGIAYAERLREAGVPTELRVHTGLIHSFAGILGVGRAGRAAAQEIADAIRQGFDK</sequence>
<reference evidence="4 5" key="1">
    <citation type="submission" date="2015-03" db="EMBL/GenBank/DDBJ databases">
        <title>Luteipulveratus halotolerans sp. nov., a novel actinobacterium (Dermacoccaceae) from Sarawak, Malaysia.</title>
        <authorList>
            <person name="Juboi H."/>
            <person name="Basik A."/>
            <person name="Shamsul S.S."/>
            <person name="Arnold P."/>
            <person name="Schmitt E.K."/>
            <person name="Sanglier J.-J."/>
            <person name="Yeo T."/>
        </authorList>
    </citation>
    <scope>NUCLEOTIDE SEQUENCE [LARGE SCALE GENOMIC DNA]</scope>
    <source>
        <strain evidence="4 5">MN07-A0370</strain>
    </source>
</reference>
<keyword evidence="5" id="KW-1185">Reference proteome</keyword>